<comment type="cofactor">
    <cofactor evidence="1">
        <name>FMN</name>
        <dbReference type="ChEBI" id="CHEBI:58210"/>
    </cofactor>
</comment>
<dbReference type="Gene3D" id="3.40.109.10">
    <property type="entry name" value="NADH Oxidase"/>
    <property type="match status" value="1"/>
</dbReference>
<name>A0A7D6ZW26_9CLOT</name>
<organism evidence="7 8">
    <name type="scientific">Clostridium intestinale</name>
    <dbReference type="NCBI Taxonomy" id="36845"/>
    <lineage>
        <taxon>Bacteria</taxon>
        <taxon>Bacillati</taxon>
        <taxon>Bacillota</taxon>
        <taxon>Clostridia</taxon>
        <taxon>Eubacteriales</taxon>
        <taxon>Clostridiaceae</taxon>
        <taxon>Clostridium</taxon>
    </lineage>
</organism>
<evidence type="ECO:0000256" key="1">
    <source>
        <dbReference type="ARBA" id="ARBA00001917"/>
    </source>
</evidence>
<gene>
    <name evidence="7" type="ORF">HZF06_17345</name>
</gene>
<evidence type="ECO:0000313" key="7">
    <source>
        <dbReference type="EMBL" id="QLY78834.1"/>
    </source>
</evidence>
<dbReference type="InterPro" id="IPR029478">
    <property type="entry name" value="TM1586_NiRdase"/>
</dbReference>
<dbReference type="Gene3D" id="3.40.109.30">
    <property type="entry name" value="putative nitroreductase (tm1586), domain 2"/>
    <property type="match status" value="1"/>
</dbReference>
<feature type="domain" description="Putative nitroreductase TM1586" evidence="6">
    <location>
        <begin position="7"/>
        <end position="248"/>
    </location>
</feature>
<evidence type="ECO:0000259" key="6">
    <source>
        <dbReference type="Pfam" id="PF14512"/>
    </source>
</evidence>
<dbReference type="AlphaFoldDB" id="A0A7D6ZW26"/>
<keyword evidence="4" id="KW-0288">FMN</keyword>
<evidence type="ECO:0000256" key="2">
    <source>
        <dbReference type="ARBA" id="ARBA00007118"/>
    </source>
</evidence>
<sequence length="282" mass="32072">MKMDFPIEKTIKERNSVRTYEKRPLSKEDKEKLMEYANTLSNPFGAKVAFRLLENKSEANSEKLGTYGVIKGTKIFIGATVPNEEFALEALGYDFEKLVLYATHLGLGTCWLAGTFNRNGFTAAMHVKENELFPAVSAIGYPAVKKSLTESFFRKTLKSNQRKDWNELFFKDNFNTPLKREEAGEYTLPLEMLRLAPSATNKQPWRVVQSGQVYHFYEEKALGYSDAGPVDIQKVDVGISVSHFHLTALENSLKGDFEKLQKPSIVTPDNTQYLFSWIPTQE</sequence>
<dbReference type="GO" id="GO:0016491">
    <property type="term" value="F:oxidoreductase activity"/>
    <property type="evidence" value="ECO:0007669"/>
    <property type="project" value="UniProtKB-KW"/>
</dbReference>
<keyword evidence="3" id="KW-0285">Flavoprotein</keyword>
<dbReference type="PANTHER" id="PTHR43673:SF2">
    <property type="entry name" value="NITROREDUCTASE"/>
    <property type="match status" value="1"/>
</dbReference>
<dbReference type="Pfam" id="PF14512">
    <property type="entry name" value="TM1586_NiRdase"/>
    <property type="match status" value="1"/>
</dbReference>
<keyword evidence="5" id="KW-0560">Oxidoreductase</keyword>
<dbReference type="KEGG" id="cint:HZF06_17345"/>
<comment type="similarity">
    <text evidence="2">Belongs to the nitroreductase family.</text>
</comment>
<reference evidence="7 8" key="1">
    <citation type="submission" date="2020-07" db="EMBL/GenBank/DDBJ databases">
        <title>Electron transfer.</title>
        <authorList>
            <person name="Huang L."/>
            <person name="Liu X."/>
            <person name="Zhou S."/>
        </authorList>
    </citation>
    <scope>NUCLEOTIDE SEQUENCE [LARGE SCALE GENOMIC DNA]</scope>
    <source>
        <strain evidence="7 8">Lx1</strain>
    </source>
</reference>
<dbReference type="InterPro" id="IPR000415">
    <property type="entry name" value="Nitroreductase-like"/>
</dbReference>
<dbReference type="Proteomes" id="UP000512286">
    <property type="component" value="Chromosome"/>
</dbReference>
<evidence type="ECO:0000256" key="3">
    <source>
        <dbReference type="ARBA" id="ARBA00022630"/>
    </source>
</evidence>
<dbReference type="PANTHER" id="PTHR43673">
    <property type="entry name" value="NAD(P)H NITROREDUCTASE YDGI-RELATED"/>
    <property type="match status" value="1"/>
</dbReference>
<dbReference type="SUPFAM" id="SSF55469">
    <property type="entry name" value="FMN-dependent nitroreductase-like"/>
    <property type="match status" value="1"/>
</dbReference>
<evidence type="ECO:0000256" key="5">
    <source>
        <dbReference type="ARBA" id="ARBA00023002"/>
    </source>
</evidence>
<evidence type="ECO:0000256" key="4">
    <source>
        <dbReference type="ARBA" id="ARBA00022643"/>
    </source>
</evidence>
<accession>A0A7D6ZW26</accession>
<protein>
    <submittedName>
        <fullName evidence="7">Nitroreductase</fullName>
    </submittedName>
</protein>
<dbReference type="EMBL" id="CP059378">
    <property type="protein sequence ID" value="QLY78834.1"/>
    <property type="molecule type" value="Genomic_DNA"/>
</dbReference>
<dbReference type="RefSeq" id="WP_181601104.1">
    <property type="nucleotide sequence ID" value="NZ_CP059378.1"/>
</dbReference>
<evidence type="ECO:0000313" key="8">
    <source>
        <dbReference type="Proteomes" id="UP000512286"/>
    </source>
</evidence>
<proteinExistence type="inferred from homology"/>